<accession>A0ACB8EIS5</accession>
<evidence type="ECO:0000313" key="2">
    <source>
        <dbReference type="Proteomes" id="UP000827872"/>
    </source>
</evidence>
<sequence length="309" mass="32697">MVDSEVILKRAADLVEALYGMPHNNQEIILKRAADIAEALYSVPRNHNQLPALANTSVHAGMMGVNSFSGQLAVNVSEASQATNQGFTRNSSSVSPHGYVPSTTPQQTNYNSVTTSMNGYGNAGMSNLGGSPTFLNGSAANSPYAKKIQAVYLDLLHGPLEELGRCWCGKEANYEINPHDPGASDITLVIEGEPMLEQFSHHENEVKRSFLPVMKFQLLGASVVPSSPTMASSTSLPSNCSSSSGIFSFSPANMVSAVKQKSAFAPVVRPQTSPPPTCTSTNGNSLQDQSFVDSSKYSTAGSLQGLAFS</sequence>
<evidence type="ECO:0000313" key="1">
    <source>
        <dbReference type="EMBL" id="KAH7992385.1"/>
    </source>
</evidence>
<protein>
    <submittedName>
        <fullName evidence="1">Transcription factor COE1</fullName>
    </submittedName>
</protein>
<reference evidence="1" key="1">
    <citation type="submission" date="2021-08" db="EMBL/GenBank/DDBJ databases">
        <title>The first chromosome-level gecko genome reveals the dynamic sex chromosomes of Neotropical dwarf geckos (Sphaerodactylidae: Sphaerodactylus).</title>
        <authorList>
            <person name="Pinto B.J."/>
            <person name="Keating S.E."/>
            <person name="Gamble T."/>
        </authorList>
    </citation>
    <scope>NUCLEOTIDE SEQUENCE</scope>
    <source>
        <strain evidence="1">TG3544</strain>
    </source>
</reference>
<keyword evidence="2" id="KW-1185">Reference proteome</keyword>
<dbReference type="EMBL" id="CM037616">
    <property type="protein sequence ID" value="KAH7992385.1"/>
    <property type="molecule type" value="Genomic_DNA"/>
</dbReference>
<organism evidence="1 2">
    <name type="scientific">Sphaerodactylus townsendi</name>
    <dbReference type="NCBI Taxonomy" id="933632"/>
    <lineage>
        <taxon>Eukaryota</taxon>
        <taxon>Metazoa</taxon>
        <taxon>Chordata</taxon>
        <taxon>Craniata</taxon>
        <taxon>Vertebrata</taxon>
        <taxon>Euteleostomi</taxon>
        <taxon>Lepidosauria</taxon>
        <taxon>Squamata</taxon>
        <taxon>Bifurcata</taxon>
        <taxon>Gekkota</taxon>
        <taxon>Sphaerodactylidae</taxon>
        <taxon>Sphaerodactylus</taxon>
    </lineage>
</organism>
<gene>
    <name evidence="1" type="primary">EBF1_2</name>
    <name evidence="1" type="ORF">K3G42_022142</name>
</gene>
<comment type="caution">
    <text evidence="1">The sequence shown here is derived from an EMBL/GenBank/DDBJ whole genome shotgun (WGS) entry which is preliminary data.</text>
</comment>
<proteinExistence type="predicted"/>
<dbReference type="Proteomes" id="UP000827872">
    <property type="component" value="Linkage Group LG03"/>
</dbReference>
<name>A0ACB8EIS5_9SAUR</name>